<evidence type="ECO:0000256" key="1">
    <source>
        <dbReference type="SAM" id="Phobius"/>
    </source>
</evidence>
<evidence type="ECO:0000313" key="3">
    <source>
        <dbReference type="Proteomes" id="UP000295260"/>
    </source>
</evidence>
<reference evidence="2 3" key="1">
    <citation type="submission" date="2019-03" db="EMBL/GenBank/DDBJ databases">
        <title>Genomic Encyclopedia of Archaeal and Bacterial Type Strains, Phase II (KMG-II): from individual species to whole genera.</title>
        <authorList>
            <person name="Goeker M."/>
        </authorList>
    </citation>
    <scope>NUCLEOTIDE SEQUENCE [LARGE SCALE GENOMIC DNA]</scope>
    <source>
        <strain evidence="2 3">DSM 25687</strain>
    </source>
</reference>
<keyword evidence="1" id="KW-1133">Transmembrane helix</keyword>
<feature type="transmembrane region" description="Helical" evidence="1">
    <location>
        <begin position="181"/>
        <end position="201"/>
    </location>
</feature>
<feature type="transmembrane region" description="Helical" evidence="1">
    <location>
        <begin position="6"/>
        <end position="25"/>
    </location>
</feature>
<proteinExistence type="predicted"/>
<protein>
    <recommendedName>
        <fullName evidence="4">YhhN-like protein</fullName>
    </recommendedName>
</protein>
<name>A0A4R6QFG3_9FLAO</name>
<keyword evidence="3" id="KW-1185">Reference proteome</keyword>
<dbReference type="EMBL" id="SNXR01000011">
    <property type="protein sequence ID" value="TDP61110.1"/>
    <property type="molecule type" value="Genomic_DNA"/>
</dbReference>
<sequence>MIDFISDIFANIGYLLELINCLLLLNGISKKSKEHKVFFVYCLLIFIIQIITKILFDLSLNNIFLSHFYFVTQFVLLSYFYYLLLNDTFQKKLIKIVTVVCLSLLGIQYAVYPSKFFTFNLFEIFIMSLPLMIYTTFHLYNLLNEKKYFYYINIGLLLYLFGSTVVFLSYRLLSLIATKEIINITWSLNIYMYVIYQLFILKELIPKKI</sequence>
<evidence type="ECO:0000313" key="2">
    <source>
        <dbReference type="EMBL" id="TDP61110.1"/>
    </source>
</evidence>
<keyword evidence="1" id="KW-0812">Transmembrane</keyword>
<evidence type="ECO:0008006" key="4">
    <source>
        <dbReference type="Google" id="ProtNLM"/>
    </source>
</evidence>
<organism evidence="2 3">
    <name type="scientific">Flavobacterium dankookense</name>
    <dbReference type="NCBI Taxonomy" id="706186"/>
    <lineage>
        <taxon>Bacteria</taxon>
        <taxon>Pseudomonadati</taxon>
        <taxon>Bacteroidota</taxon>
        <taxon>Flavobacteriia</taxon>
        <taxon>Flavobacteriales</taxon>
        <taxon>Flavobacteriaceae</taxon>
        <taxon>Flavobacterium</taxon>
    </lineage>
</organism>
<dbReference type="Proteomes" id="UP000295260">
    <property type="component" value="Unassembled WGS sequence"/>
</dbReference>
<feature type="transmembrane region" description="Helical" evidence="1">
    <location>
        <begin position="37"/>
        <end position="56"/>
    </location>
</feature>
<comment type="caution">
    <text evidence="2">The sequence shown here is derived from an EMBL/GenBank/DDBJ whole genome shotgun (WGS) entry which is preliminary data.</text>
</comment>
<gene>
    <name evidence="2" type="ORF">BC748_0720</name>
</gene>
<feature type="transmembrane region" description="Helical" evidence="1">
    <location>
        <begin position="93"/>
        <end position="111"/>
    </location>
</feature>
<feature type="transmembrane region" description="Helical" evidence="1">
    <location>
        <begin position="62"/>
        <end position="81"/>
    </location>
</feature>
<keyword evidence="1" id="KW-0472">Membrane</keyword>
<accession>A0A4R6QFG3</accession>
<feature type="transmembrane region" description="Helical" evidence="1">
    <location>
        <begin position="117"/>
        <end position="137"/>
    </location>
</feature>
<feature type="transmembrane region" description="Helical" evidence="1">
    <location>
        <begin position="149"/>
        <end position="169"/>
    </location>
</feature>
<dbReference type="AlphaFoldDB" id="A0A4R6QFG3"/>